<keyword evidence="1" id="KW-0812">Transmembrane</keyword>
<dbReference type="EMBL" id="ON529857">
    <property type="protein sequence ID" value="USN15159.1"/>
    <property type="molecule type" value="Genomic_DNA"/>
</dbReference>
<organism evidence="2 3">
    <name type="scientific">Brevundimonas phage vB_BpoS-Kikimora</name>
    <dbReference type="NCBI Taxonomy" id="2948601"/>
    <lineage>
        <taxon>Viruses</taxon>
        <taxon>Duplodnaviria</taxon>
        <taxon>Heunggongvirae</taxon>
        <taxon>Uroviricota</taxon>
        <taxon>Caudoviricetes</taxon>
        <taxon>Jeanschmidtviridae</taxon>
        <taxon>Kikimoravirus</taxon>
        <taxon>Kikimoravirus kikimora</taxon>
    </lineage>
</organism>
<accession>A0A9E7SL38</accession>
<keyword evidence="1" id="KW-0472">Membrane</keyword>
<sequence>MHPLELTLLWMQLAFTASSAGLAFLAVALYLPKGNRWGNRAALAWVGSNLLVLMCLVCAVHAAYLPGGYAEILTALQREGLV</sequence>
<gene>
    <name evidence="2" type="ORF">KIKIMORA_00120</name>
</gene>
<feature type="transmembrane region" description="Helical" evidence="1">
    <location>
        <begin position="6"/>
        <end position="31"/>
    </location>
</feature>
<feature type="transmembrane region" description="Helical" evidence="1">
    <location>
        <begin position="43"/>
        <end position="64"/>
    </location>
</feature>
<proteinExistence type="predicted"/>
<evidence type="ECO:0000313" key="3">
    <source>
        <dbReference type="Proteomes" id="UP001056576"/>
    </source>
</evidence>
<evidence type="ECO:0000256" key="1">
    <source>
        <dbReference type="SAM" id="Phobius"/>
    </source>
</evidence>
<keyword evidence="3" id="KW-1185">Reference proteome</keyword>
<protein>
    <submittedName>
        <fullName evidence="2">Uncharacterized protein</fullName>
    </submittedName>
</protein>
<evidence type="ECO:0000313" key="2">
    <source>
        <dbReference type="EMBL" id="USN15159.1"/>
    </source>
</evidence>
<dbReference type="Proteomes" id="UP001056576">
    <property type="component" value="Segment"/>
</dbReference>
<keyword evidence="1" id="KW-1133">Transmembrane helix</keyword>
<reference evidence="2 3" key="1">
    <citation type="submission" date="2022-05" db="EMBL/GenBank/DDBJ databases">
        <authorList>
            <person name="Friedrich I."/>
            <person name="Poehlein A."/>
            <person name="Schneider D."/>
            <person name="Hertel R."/>
            <person name="Daniel R."/>
        </authorList>
    </citation>
    <scope>NUCLEOTIDE SEQUENCE [LARGE SCALE GENOMIC DNA]</scope>
</reference>
<name>A0A9E7SL38_9CAUD</name>